<protein>
    <submittedName>
        <fullName evidence="2">EC1118_1E8_0276p</fullName>
    </submittedName>
</protein>
<gene>
    <name evidence="2" type="ORF">EC1118_1E8_0276g</name>
</gene>
<keyword evidence="1" id="KW-0812">Transmembrane</keyword>
<proteinExistence type="predicted"/>
<dbReference type="EMBL" id="FN393067">
    <property type="protein sequence ID" value="CAY79109.1"/>
    <property type="molecule type" value="Genomic_DNA"/>
</dbReference>
<keyword evidence="1" id="KW-0472">Membrane</keyword>
<keyword evidence="1" id="KW-1133">Transmembrane helix</keyword>
<name>C8Z6U3_YEAS8</name>
<accession>C8Z6U3</accession>
<organism evidence="2">
    <name type="scientific">Saccharomyces cerevisiae (strain Lalvin EC1118 / Prise de mousse)</name>
    <name type="common">Baker's yeast</name>
    <dbReference type="NCBI Taxonomy" id="643680"/>
    <lineage>
        <taxon>Eukaryota</taxon>
        <taxon>Fungi</taxon>
        <taxon>Dikarya</taxon>
        <taxon>Ascomycota</taxon>
        <taxon>Saccharomycotina</taxon>
        <taxon>Saccharomycetes</taxon>
        <taxon>Saccharomycetales</taxon>
        <taxon>Saccharomycetaceae</taxon>
        <taxon>Saccharomyces</taxon>
    </lineage>
</organism>
<feature type="transmembrane region" description="Helical" evidence="1">
    <location>
        <begin position="38"/>
        <end position="58"/>
    </location>
</feature>
<sequence length="63" mass="7542">MIMDKRHCLQAVQNYIVQINVTRTTKKRSLCCFFSTKISLFIILHLCLLVCLLLSFYFDFYPF</sequence>
<dbReference type="HOGENOM" id="CLU_2887549_0_0_1"/>
<evidence type="ECO:0000313" key="2">
    <source>
        <dbReference type="EMBL" id="CAY79109.1"/>
    </source>
</evidence>
<dbReference type="AlphaFoldDB" id="C8Z6U3"/>
<reference evidence="2" key="1">
    <citation type="journal article" date="2009" name="Proc. Natl. Acad. Sci. U.S.A.">
        <title>Eukaryote-to-eukaryote gene transfer events revealed by the genome sequence of the wine yeast Saccharomyces cerevisiae EC1118.</title>
        <authorList>
            <person name="Novo M."/>
            <person name="Bigey F."/>
            <person name="Beyne E."/>
            <person name="Galeote V."/>
            <person name="Gavory F."/>
            <person name="Mallet S."/>
            <person name="Cambot B."/>
            <person name="Legras J.L."/>
            <person name="Wincker P."/>
            <person name="Casaregola S."/>
            <person name="Dequin S."/>
        </authorList>
    </citation>
    <scope>NUCLEOTIDE SEQUENCE [LARGE SCALE GENOMIC DNA]</scope>
    <source>
        <strain evidence="2">Lalvin EC1118</strain>
        <strain>Lalvin EC1118 / Prise de mousse</strain>
    </source>
</reference>
<evidence type="ECO:0000256" key="1">
    <source>
        <dbReference type="SAM" id="Phobius"/>
    </source>
</evidence>